<organism evidence="3 4">
    <name type="scientific">Frankia alni (strain DSM 45986 / CECT 9034 / ACN14a)</name>
    <dbReference type="NCBI Taxonomy" id="326424"/>
    <lineage>
        <taxon>Bacteria</taxon>
        <taxon>Bacillati</taxon>
        <taxon>Actinomycetota</taxon>
        <taxon>Actinomycetes</taxon>
        <taxon>Frankiales</taxon>
        <taxon>Frankiaceae</taxon>
        <taxon>Frankia</taxon>
    </lineage>
</organism>
<dbReference type="PANTHER" id="PTHR42760">
    <property type="entry name" value="SHORT-CHAIN DEHYDROGENASES/REDUCTASES FAMILY MEMBER"/>
    <property type="match status" value="1"/>
</dbReference>
<sequence length="249" mass="26238">MTGAGHGIGLATAQALAADGYKIVAVDRDRGALEAADLPAGSLLVEHDLAAVNSDVLATLPEDVRVGVLVNNVGVMDGRSFLELPVADAARVLQTNIVGSWAVTRAVVDHMLARSVRGSIVFNLSLHASRVRMCPDYSMSKAALAMLMQELAVELGPAGIRVNAVSPGAIDTGQVPTEEAQAHRERSAALVALGRVGEPEDVAKVIAWLCSEQAGYVTGTDVRVDGGLFHYNWLHHLYGSAAAERDRTR</sequence>
<evidence type="ECO:0000256" key="1">
    <source>
        <dbReference type="ARBA" id="ARBA00006484"/>
    </source>
</evidence>
<dbReference type="InterPro" id="IPR036291">
    <property type="entry name" value="NAD(P)-bd_dom_sf"/>
</dbReference>
<dbReference type="CDD" id="cd05233">
    <property type="entry name" value="SDR_c"/>
    <property type="match status" value="1"/>
</dbReference>
<dbReference type="GO" id="GO:0016616">
    <property type="term" value="F:oxidoreductase activity, acting on the CH-OH group of donors, NAD or NADP as acceptor"/>
    <property type="evidence" value="ECO:0007669"/>
    <property type="project" value="TreeGrafter"/>
</dbReference>
<dbReference type="AlphaFoldDB" id="Q0RC86"/>
<dbReference type="HOGENOM" id="CLU_010194_1_0_11"/>
<dbReference type="eggNOG" id="COG1028">
    <property type="taxonomic scope" value="Bacteria"/>
</dbReference>
<dbReference type="InterPro" id="IPR020904">
    <property type="entry name" value="Sc_DH/Rdtase_CS"/>
</dbReference>
<dbReference type="PROSITE" id="PS00061">
    <property type="entry name" value="ADH_SHORT"/>
    <property type="match status" value="1"/>
</dbReference>
<dbReference type="PANTHER" id="PTHR42760:SF123">
    <property type="entry name" value="OXIDOREDUCTASE"/>
    <property type="match status" value="1"/>
</dbReference>
<evidence type="ECO:0000313" key="4">
    <source>
        <dbReference type="Proteomes" id="UP000000657"/>
    </source>
</evidence>
<comment type="similarity">
    <text evidence="1">Belongs to the short-chain dehydrogenases/reductases (SDR) family.</text>
</comment>
<dbReference type="Proteomes" id="UP000000657">
    <property type="component" value="Chromosome"/>
</dbReference>
<dbReference type="KEGG" id="fal:FRAAL6318"/>
<dbReference type="EC" id="1.-.-.-" evidence="3"/>
<dbReference type="SUPFAM" id="SSF51735">
    <property type="entry name" value="NAD(P)-binding Rossmann-fold domains"/>
    <property type="match status" value="1"/>
</dbReference>
<dbReference type="PRINTS" id="PR00081">
    <property type="entry name" value="GDHRDH"/>
</dbReference>
<accession>Q0RC86</accession>
<gene>
    <name evidence="3" type="ordered locus">FRAAL6318</name>
</gene>
<evidence type="ECO:0000256" key="2">
    <source>
        <dbReference type="ARBA" id="ARBA00023002"/>
    </source>
</evidence>
<protein>
    <submittedName>
        <fullName evidence="3">Short-chain dehydrogenase/reductase</fullName>
        <ecNumber evidence="3">1.-.-.-</ecNumber>
    </submittedName>
</protein>
<keyword evidence="2 3" id="KW-0560">Oxidoreductase</keyword>
<dbReference type="STRING" id="326424.FRAAL6318"/>
<keyword evidence="4" id="KW-1185">Reference proteome</keyword>
<dbReference type="Pfam" id="PF13561">
    <property type="entry name" value="adh_short_C2"/>
    <property type="match status" value="1"/>
</dbReference>
<proteinExistence type="inferred from homology"/>
<dbReference type="GO" id="GO:0030497">
    <property type="term" value="P:fatty acid elongation"/>
    <property type="evidence" value="ECO:0007669"/>
    <property type="project" value="TreeGrafter"/>
</dbReference>
<dbReference type="FunFam" id="3.40.50.720:FF:000084">
    <property type="entry name" value="Short-chain dehydrogenase reductase"/>
    <property type="match status" value="1"/>
</dbReference>
<dbReference type="Gene3D" id="3.40.50.720">
    <property type="entry name" value="NAD(P)-binding Rossmann-like Domain"/>
    <property type="match status" value="1"/>
</dbReference>
<evidence type="ECO:0000313" key="3">
    <source>
        <dbReference type="EMBL" id="CAJ64941.1"/>
    </source>
</evidence>
<name>Q0RC86_FRAAA</name>
<dbReference type="InterPro" id="IPR002347">
    <property type="entry name" value="SDR_fam"/>
</dbReference>
<reference evidence="3 4" key="1">
    <citation type="journal article" date="2007" name="Genome Res.">
        <title>Genome characteristics of facultatively symbiotic Frankia sp. strains reflect host range and host plant biogeography.</title>
        <authorList>
            <person name="Normand P."/>
            <person name="Lapierre P."/>
            <person name="Tisa L.S."/>
            <person name="Gogarten J.P."/>
            <person name="Alloisio N."/>
            <person name="Bagnarol E."/>
            <person name="Bassi C.A."/>
            <person name="Berry A.M."/>
            <person name="Bickhart D.M."/>
            <person name="Choisne N."/>
            <person name="Couloux A."/>
            <person name="Cournoyer B."/>
            <person name="Cruveiller S."/>
            <person name="Daubin V."/>
            <person name="Demange N."/>
            <person name="Francino M.P."/>
            <person name="Goltsman E."/>
            <person name="Huang Y."/>
            <person name="Kopp O.R."/>
            <person name="Labarre L."/>
            <person name="Lapidus A."/>
            <person name="Lavire C."/>
            <person name="Marechal J."/>
            <person name="Martinez M."/>
            <person name="Mastronunzio J.E."/>
            <person name="Mullin B.C."/>
            <person name="Niemann J."/>
            <person name="Pujic P."/>
            <person name="Rawnsley T."/>
            <person name="Rouy Z."/>
            <person name="Schenowitz C."/>
            <person name="Sellstedt A."/>
            <person name="Tavares F."/>
            <person name="Tomkins J.P."/>
            <person name="Vallenet D."/>
            <person name="Valverde C."/>
            <person name="Wall L.G."/>
            <person name="Wang Y."/>
            <person name="Medigue C."/>
            <person name="Benson D.R."/>
        </authorList>
    </citation>
    <scope>NUCLEOTIDE SEQUENCE [LARGE SCALE GENOMIC DNA]</scope>
    <source>
        <strain evidence="4">DSM 45986 / CECT 9034 / ACN14a</strain>
    </source>
</reference>
<dbReference type="EMBL" id="CT573213">
    <property type="protein sequence ID" value="CAJ64941.1"/>
    <property type="molecule type" value="Genomic_DNA"/>
</dbReference>